<evidence type="ECO:0000313" key="2">
    <source>
        <dbReference type="Proteomes" id="UP000634136"/>
    </source>
</evidence>
<organism evidence="1 2">
    <name type="scientific">Senna tora</name>
    <dbReference type="NCBI Taxonomy" id="362788"/>
    <lineage>
        <taxon>Eukaryota</taxon>
        <taxon>Viridiplantae</taxon>
        <taxon>Streptophyta</taxon>
        <taxon>Embryophyta</taxon>
        <taxon>Tracheophyta</taxon>
        <taxon>Spermatophyta</taxon>
        <taxon>Magnoliopsida</taxon>
        <taxon>eudicotyledons</taxon>
        <taxon>Gunneridae</taxon>
        <taxon>Pentapetalae</taxon>
        <taxon>rosids</taxon>
        <taxon>fabids</taxon>
        <taxon>Fabales</taxon>
        <taxon>Fabaceae</taxon>
        <taxon>Caesalpinioideae</taxon>
        <taxon>Cassia clade</taxon>
        <taxon>Senna</taxon>
    </lineage>
</organism>
<evidence type="ECO:0000313" key="1">
    <source>
        <dbReference type="EMBL" id="KAF7819158.1"/>
    </source>
</evidence>
<keyword evidence="2" id="KW-1185">Reference proteome</keyword>
<sequence length="69" mass="7808">MNLPELSVVASSNARMKSSPVVPSPMRHPGSALKASLQTLSKANRSRMFWRSRILWSWEARERRGSNLV</sequence>
<reference evidence="1" key="1">
    <citation type="submission" date="2020-09" db="EMBL/GenBank/DDBJ databases">
        <title>Genome-Enabled Discovery of Anthraquinone Biosynthesis in Senna tora.</title>
        <authorList>
            <person name="Kang S.-H."/>
            <person name="Pandey R.P."/>
            <person name="Lee C.-M."/>
            <person name="Sim J.-S."/>
            <person name="Jeong J.-T."/>
            <person name="Choi B.-S."/>
            <person name="Jung M."/>
            <person name="Ginzburg D."/>
            <person name="Zhao K."/>
            <person name="Won S.Y."/>
            <person name="Oh T.-J."/>
            <person name="Yu Y."/>
            <person name="Kim N.-H."/>
            <person name="Lee O.R."/>
            <person name="Lee T.-H."/>
            <person name="Bashyal P."/>
            <person name="Kim T.-S."/>
            <person name="Lee W.-H."/>
            <person name="Kawkins C."/>
            <person name="Kim C.-K."/>
            <person name="Kim J.S."/>
            <person name="Ahn B.O."/>
            <person name="Rhee S.Y."/>
            <person name="Sohng J.K."/>
        </authorList>
    </citation>
    <scope>NUCLEOTIDE SEQUENCE</scope>
    <source>
        <tissue evidence="1">Leaf</tissue>
    </source>
</reference>
<protein>
    <submittedName>
        <fullName evidence="1">Uncharacterized protein</fullName>
    </submittedName>
</protein>
<dbReference type="Proteomes" id="UP000634136">
    <property type="component" value="Unassembled WGS sequence"/>
</dbReference>
<accession>A0A834TBW0</accession>
<proteinExistence type="predicted"/>
<dbReference type="EMBL" id="JAAIUW010000008">
    <property type="protein sequence ID" value="KAF7819158.1"/>
    <property type="molecule type" value="Genomic_DNA"/>
</dbReference>
<comment type="caution">
    <text evidence="1">The sequence shown here is derived from an EMBL/GenBank/DDBJ whole genome shotgun (WGS) entry which is preliminary data.</text>
</comment>
<dbReference type="AlphaFoldDB" id="A0A834TBW0"/>
<name>A0A834TBW0_9FABA</name>
<gene>
    <name evidence="1" type="ORF">G2W53_024613</name>
</gene>